<feature type="transmembrane region" description="Helical" evidence="9">
    <location>
        <begin position="1056"/>
        <end position="1074"/>
    </location>
</feature>
<dbReference type="GO" id="GO:0140359">
    <property type="term" value="F:ABC-type transporter activity"/>
    <property type="evidence" value="ECO:0007669"/>
    <property type="project" value="InterPro"/>
</dbReference>
<dbReference type="InterPro" id="IPR050173">
    <property type="entry name" value="ABC_transporter_C-like"/>
</dbReference>
<keyword evidence="3 9" id="KW-0812">Transmembrane</keyword>
<dbReference type="PANTHER" id="PTHR24223:SF356">
    <property type="entry name" value="ATP-BINDING CASSETTE TRANSPORTER ABC4"/>
    <property type="match status" value="1"/>
</dbReference>
<comment type="subcellular location">
    <subcellularLocation>
        <location evidence="1">Membrane</location>
        <topology evidence="1">Multi-pass membrane protein</topology>
    </subcellularLocation>
</comment>
<proteinExistence type="predicted"/>
<dbReference type="SUPFAM" id="SSF52540">
    <property type="entry name" value="P-loop containing nucleoside triphosphate hydrolases"/>
    <property type="match status" value="2"/>
</dbReference>
<keyword evidence="13" id="KW-1185">Reference proteome</keyword>
<dbReference type="InterPro" id="IPR027417">
    <property type="entry name" value="P-loop_NTPase"/>
</dbReference>
<feature type="transmembrane region" description="Helical" evidence="9">
    <location>
        <begin position="903"/>
        <end position="923"/>
    </location>
</feature>
<evidence type="ECO:0000313" key="13">
    <source>
        <dbReference type="Proteomes" id="UP000077266"/>
    </source>
</evidence>
<dbReference type="InterPro" id="IPR003593">
    <property type="entry name" value="AAA+_ATPase"/>
</dbReference>
<dbReference type="InterPro" id="IPR011527">
    <property type="entry name" value="ABC1_TM_dom"/>
</dbReference>
<dbReference type="Gene3D" id="3.40.50.300">
    <property type="entry name" value="P-loop containing nucleotide triphosphate hydrolases"/>
    <property type="match status" value="2"/>
</dbReference>
<keyword evidence="8 9" id="KW-0472">Membrane</keyword>
<dbReference type="FunFam" id="3.40.50.300:FF:000838">
    <property type="entry name" value="ABC multidrug transporter (Eurofung)"/>
    <property type="match status" value="1"/>
</dbReference>
<keyword evidence="2" id="KW-0813">Transport</keyword>
<keyword evidence="7 9" id="KW-1133">Transmembrane helix</keyword>
<dbReference type="GO" id="GO:0016887">
    <property type="term" value="F:ATP hydrolysis activity"/>
    <property type="evidence" value="ECO:0007669"/>
    <property type="project" value="InterPro"/>
</dbReference>
<dbReference type="PROSITE" id="PS50893">
    <property type="entry name" value="ABC_TRANSPORTER_2"/>
    <property type="match status" value="2"/>
</dbReference>
<feature type="transmembrane region" description="Helical" evidence="9">
    <location>
        <begin position="315"/>
        <end position="337"/>
    </location>
</feature>
<dbReference type="Proteomes" id="UP000077266">
    <property type="component" value="Unassembled WGS sequence"/>
</dbReference>
<feature type="transmembrane region" description="Helical" evidence="9">
    <location>
        <begin position="1165"/>
        <end position="1184"/>
    </location>
</feature>
<feature type="transmembrane region" description="Helical" evidence="9">
    <location>
        <begin position="392"/>
        <end position="412"/>
    </location>
</feature>
<keyword evidence="6" id="KW-0067">ATP-binding</keyword>
<sequence>MSLQLPLWLGAQNDQSTWPLYLPLLAAAWSCAFLLFTTYHNYTARRRDSRIFVWDATLRRATRTTRALAVARAVGCVVLLALSGYAVADDDEARSSADLALLTFYLYVAVVSAAACMASTGLGRVLQTHLTILLLVPLASYIYRDLWPLATFTLKPADDSAWGQIFVLIVVGVLIPLATPTVYIPIDATKYQDVPAPEQTASLLSFMFYAFVDPLVKLGYRSEHLSLDMLPPVADYDRAAHVREMALPLLDKLDQSSLPAHAIGWRLLALFWTDFAKLGVGLVIRVTTSFGSPVGLNRLLHYVETGGNGALVKPWVWIALLFLDPMLQSIGMQWYFFTASRLAVRLEALVTQLVFARALRMRQASESENVVGRMNNLVTSDLANVVAAKDSLLLFVNVPLQVAVATYFLYTLLGWSSLVGLLVMVACFPLPGWIAAKLNFITTEQMKRTDARVQQVSEVMRVLRMVKMFAWEPKMQEKLTEKRDEELHWIRRAKITALVNKNLNHIIPLLTMIATYATFTLVMRRELSASIVFSSMALFEMLRNQLETAGFCIPLVVQVKVSLDRLSEFLSTTPLLDRYTSKHTKPCGDVPADFVDSRAIGFHNATFTYTASPSESSFQLRIPGPAPLLFTPKALNLVVGPTGAGKSSLLLALLGEMHLVPHHSNLHFTGDESWYNLPRERGIAYVPQEGWVLAATVRDNILFDAPFEKERYERTIKECALERDLEAWDAGDVTEIGERGVTLSGGQRARITLARAVYSRAETVLLDDVLSALDVHTARWIVDQCLNGELLRGRTVILVTHNVPLVAHLVHSVISVHDGLVQQQDSVERALDEDPELQAEVRKVEEVLRSEERPKKEDEKVDDEKKADGKLVADETLGIGRVQWPACAYPSHRQNRPTLMTSLYFYALGGVAFWAAFLCSMFGSEILKILQTWFLGYWAALYDTRPASDVPVGTLVGEYAVLLLFSLLIYSAAFGLFVFGSMQASRTIHARLVSSVLGATMRWLDITPPSRVVARCTQDIHSVDGPLSDLFTMLVELTTSLVCKFVTVIIMSPVFVLPGMVIFGVGWVCGRIYMKAQMPVKREMSNAKAPVLGHFSAAVSGLVSLRAYGAEEEFADTLARLIDNYTRAARSFDNLSRWVCIRVHAMGGLFAAGLATFLIYGSRNLSAGTIGFSLAIAISFSGMVSHKLPAGSPALTYMQTLAWVMITNMFEVESNSLERILDFVDIEQEPASTDAGTPPAYWPASGKLRVDNLSAKYSRDGPLVLRDVTFSVTSGERVAVVGRTGSGKTSLTLALLRCLLTTGQVNYDGMDTRKINLHALRSNITIIPQQPELLDGSLRQNLDPFEEHDDPTLNNALSSAGLAGKLTLDSHLASAGENLSLGQRQMVALARALVRRSKVVILDEATAAVDHETDAAIQNALRTELAGTTLLTVAHRLRTVMDYDKVMVLDAGHIVEFDTPSALLRKDSGFLRSLVDESPDKHELLALVTGFTA</sequence>
<evidence type="ECO:0000256" key="7">
    <source>
        <dbReference type="ARBA" id="ARBA00022989"/>
    </source>
</evidence>
<dbReference type="SMART" id="SM00382">
    <property type="entry name" value="AAA"/>
    <property type="match status" value="2"/>
</dbReference>
<feature type="transmembrane region" description="Helical" evidence="9">
    <location>
        <begin position="959"/>
        <end position="979"/>
    </location>
</feature>
<accession>A0A165KVT5</accession>
<dbReference type="InterPro" id="IPR036640">
    <property type="entry name" value="ABC1_TM_sf"/>
</dbReference>
<dbReference type="SUPFAM" id="SSF90123">
    <property type="entry name" value="ABC transporter transmembrane region"/>
    <property type="match status" value="2"/>
</dbReference>
<dbReference type="PROSITE" id="PS50929">
    <property type="entry name" value="ABC_TM1F"/>
    <property type="match status" value="2"/>
</dbReference>
<dbReference type="Pfam" id="PF00005">
    <property type="entry name" value="ABC_tran"/>
    <property type="match status" value="2"/>
</dbReference>
<feature type="transmembrane region" description="Helical" evidence="9">
    <location>
        <begin position="125"/>
        <end position="143"/>
    </location>
</feature>
<evidence type="ECO:0000256" key="6">
    <source>
        <dbReference type="ARBA" id="ARBA00022840"/>
    </source>
</evidence>
<gene>
    <name evidence="12" type="ORF">EXIGLDRAFT_747361</name>
</gene>
<dbReference type="Pfam" id="PF00664">
    <property type="entry name" value="ABC_membrane"/>
    <property type="match status" value="2"/>
</dbReference>
<dbReference type="FunCoup" id="A0A165KVT5">
    <property type="interactions" value="42"/>
</dbReference>
<evidence type="ECO:0000256" key="5">
    <source>
        <dbReference type="ARBA" id="ARBA00022741"/>
    </source>
</evidence>
<dbReference type="Gene3D" id="1.20.1560.10">
    <property type="entry name" value="ABC transporter type 1, transmembrane domain"/>
    <property type="match status" value="2"/>
</dbReference>
<dbReference type="GO" id="GO:0005524">
    <property type="term" value="F:ATP binding"/>
    <property type="evidence" value="ECO:0007669"/>
    <property type="project" value="UniProtKB-KW"/>
</dbReference>
<dbReference type="CDD" id="cd03244">
    <property type="entry name" value="ABCC_MRP_domain2"/>
    <property type="match status" value="1"/>
</dbReference>
<evidence type="ECO:0000259" key="11">
    <source>
        <dbReference type="PROSITE" id="PS50929"/>
    </source>
</evidence>
<feature type="transmembrane region" description="Helical" evidence="9">
    <location>
        <begin position="99"/>
        <end position="118"/>
    </location>
</feature>
<feature type="transmembrane region" description="Helical" evidence="9">
    <location>
        <begin position="418"/>
        <end position="438"/>
    </location>
</feature>
<dbReference type="InterPro" id="IPR017871">
    <property type="entry name" value="ABC_transporter-like_CS"/>
</dbReference>
<dbReference type="EMBL" id="KV425936">
    <property type="protein sequence ID" value="KZV96966.1"/>
    <property type="molecule type" value="Genomic_DNA"/>
</dbReference>
<protein>
    <submittedName>
        <fullName evidence="12">p-loop containing nucleoside triphosphate hydrolase protein</fullName>
    </submittedName>
</protein>
<dbReference type="InterPro" id="IPR003439">
    <property type="entry name" value="ABC_transporter-like_ATP-bd"/>
</dbReference>
<evidence type="ECO:0000259" key="10">
    <source>
        <dbReference type="PROSITE" id="PS50893"/>
    </source>
</evidence>
<reference evidence="12 13" key="1">
    <citation type="journal article" date="2016" name="Mol. Biol. Evol.">
        <title>Comparative Genomics of Early-Diverging Mushroom-Forming Fungi Provides Insights into the Origins of Lignocellulose Decay Capabilities.</title>
        <authorList>
            <person name="Nagy L.G."/>
            <person name="Riley R."/>
            <person name="Tritt A."/>
            <person name="Adam C."/>
            <person name="Daum C."/>
            <person name="Floudas D."/>
            <person name="Sun H."/>
            <person name="Yadav J.S."/>
            <person name="Pangilinan J."/>
            <person name="Larsson K.H."/>
            <person name="Matsuura K."/>
            <person name="Barry K."/>
            <person name="Labutti K."/>
            <person name="Kuo R."/>
            <person name="Ohm R.A."/>
            <person name="Bhattacharya S.S."/>
            <person name="Shirouzu T."/>
            <person name="Yoshinaga Y."/>
            <person name="Martin F.M."/>
            <person name="Grigoriev I.V."/>
            <person name="Hibbett D.S."/>
        </authorList>
    </citation>
    <scope>NUCLEOTIDE SEQUENCE [LARGE SCALE GENOMIC DNA]</scope>
    <source>
        <strain evidence="12 13">HHB12029</strain>
    </source>
</reference>
<evidence type="ECO:0000313" key="12">
    <source>
        <dbReference type="EMBL" id="KZV96966.1"/>
    </source>
</evidence>
<evidence type="ECO:0000256" key="2">
    <source>
        <dbReference type="ARBA" id="ARBA00022448"/>
    </source>
</evidence>
<dbReference type="CDD" id="cd18596">
    <property type="entry name" value="ABC_6TM_VMR1_D1_like"/>
    <property type="match status" value="1"/>
</dbReference>
<evidence type="ECO:0000256" key="1">
    <source>
        <dbReference type="ARBA" id="ARBA00004141"/>
    </source>
</evidence>
<feature type="transmembrane region" description="Helical" evidence="9">
    <location>
        <begin position="67"/>
        <end position="87"/>
    </location>
</feature>
<feature type="domain" description="ABC transmembrane type-1" evidence="11">
    <location>
        <begin position="280"/>
        <end position="558"/>
    </location>
</feature>
<feature type="transmembrane region" description="Helical" evidence="9">
    <location>
        <begin position="1139"/>
        <end position="1159"/>
    </location>
</feature>
<dbReference type="PROSITE" id="PS00211">
    <property type="entry name" value="ABC_TRANSPORTER_1"/>
    <property type="match status" value="2"/>
</dbReference>
<name>A0A165KVT5_EXIGL</name>
<evidence type="ECO:0000256" key="8">
    <source>
        <dbReference type="ARBA" id="ARBA00023136"/>
    </source>
</evidence>
<dbReference type="STRING" id="1314781.A0A165KVT5"/>
<evidence type="ECO:0000256" key="9">
    <source>
        <dbReference type="SAM" id="Phobius"/>
    </source>
</evidence>
<dbReference type="CDD" id="cd03250">
    <property type="entry name" value="ABCC_MRP_domain1"/>
    <property type="match status" value="1"/>
</dbReference>
<keyword evidence="4" id="KW-0677">Repeat</keyword>
<keyword evidence="5" id="KW-0547">Nucleotide-binding</keyword>
<dbReference type="CDD" id="cd18604">
    <property type="entry name" value="ABC_6TM_VMR1_D2_like"/>
    <property type="match status" value="1"/>
</dbReference>
<keyword evidence="12" id="KW-0378">Hydrolase</keyword>
<dbReference type="GO" id="GO:0016020">
    <property type="term" value="C:membrane"/>
    <property type="evidence" value="ECO:0007669"/>
    <property type="project" value="UniProtKB-SubCell"/>
</dbReference>
<feature type="domain" description="ABC transporter" evidence="10">
    <location>
        <begin position="600"/>
        <end position="843"/>
    </location>
</feature>
<dbReference type="PANTHER" id="PTHR24223">
    <property type="entry name" value="ATP-BINDING CASSETTE SUB-FAMILY C"/>
    <property type="match status" value="1"/>
</dbReference>
<dbReference type="InParanoid" id="A0A165KVT5"/>
<dbReference type="FunFam" id="1.20.1560.10:FF:000013">
    <property type="entry name" value="ABC transporter C family member 2"/>
    <property type="match status" value="1"/>
</dbReference>
<dbReference type="OrthoDB" id="6500128at2759"/>
<evidence type="ECO:0000256" key="3">
    <source>
        <dbReference type="ARBA" id="ARBA00022692"/>
    </source>
</evidence>
<feature type="domain" description="ABC transmembrane type-1" evidence="11">
    <location>
        <begin position="915"/>
        <end position="1185"/>
    </location>
</feature>
<organism evidence="12 13">
    <name type="scientific">Exidia glandulosa HHB12029</name>
    <dbReference type="NCBI Taxonomy" id="1314781"/>
    <lineage>
        <taxon>Eukaryota</taxon>
        <taxon>Fungi</taxon>
        <taxon>Dikarya</taxon>
        <taxon>Basidiomycota</taxon>
        <taxon>Agaricomycotina</taxon>
        <taxon>Agaricomycetes</taxon>
        <taxon>Auriculariales</taxon>
        <taxon>Exidiaceae</taxon>
        <taxon>Exidia</taxon>
    </lineage>
</organism>
<feature type="transmembrane region" description="Helical" evidence="9">
    <location>
        <begin position="163"/>
        <end position="184"/>
    </location>
</feature>
<feature type="domain" description="ABC transporter" evidence="10">
    <location>
        <begin position="1248"/>
        <end position="1476"/>
    </location>
</feature>
<evidence type="ECO:0000256" key="4">
    <source>
        <dbReference type="ARBA" id="ARBA00022737"/>
    </source>
</evidence>
<feature type="transmembrane region" description="Helical" evidence="9">
    <location>
        <begin position="20"/>
        <end position="42"/>
    </location>
</feature>